<name>A0AAE9AHQ0_CAEBR</name>
<dbReference type="Proteomes" id="UP000827892">
    <property type="component" value="Chromosome IV"/>
</dbReference>
<feature type="compositionally biased region" description="Low complexity" evidence="1">
    <location>
        <begin position="14"/>
        <end position="23"/>
    </location>
</feature>
<dbReference type="AlphaFoldDB" id="A0AAE9AHQ0"/>
<organism evidence="2 3">
    <name type="scientific">Caenorhabditis briggsae</name>
    <dbReference type="NCBI Taxonomy" id="6238"/>
    <lineage>
        <taxon>Eukaryota</taxon>
        <taxon>Metazoa</taxon>
        <taxon>Ecdysozoa</taxon>
        <taxon>Nematoda</taxon>
        <taxon>Chromadorea</taxon>
        <taxon>Rhabditida</taxon>
        <taxon>Rhabditina</taxon>
        <taxon>Rhabditomorpha</taxon>
        <taxon>Rhabditoidea</taxon>
        <taxon>Rhabditidae</taxon>
        <taxon>Peloderinae</taxon>
        <taxon>Caenorhabditis</taxon>
    </lineage>
</organism>
<accession>A0AAE9AHQ0</accession>
<protein>
    <submittedName>
        <fullName evidence="2">Uncharacterized protein</fullName>
    </submittedName>
</protein>
<dbReference type="EMBL" id="CP090894">
    <property type="protein sequence ID" value="ULT97591.1"/>
    <property type="molecule type" value="Genomic_DNA"/>
</dbReference>
<feature type="compositionally biased region" description="Polar residues" evidence="1">
    <location>
        <begin position="24"/>
        <end position="33"/>
    </location>
</feature>
<proteinExistence type="predicted"/>
<gene>
    <name evidence="2" type="ORF">L3Y34_005423</name>
</gene>
<feature type="region of interest" description="Disordered" evidence="1">
    <location>
        <begin position="14"/>
        <end position="43"/>
    </location>
</feature>
<sequence length="155" mass="16913">MVLGSQKISIDLTSSESLQNSSSFDVESSGPSSDSDKDFQGYSAHTSANSDNLMLAAENRRLLNPRRLLKPQNLTSQIPMVQWLKASLVATSSSDVLHLTSPEAAWWWVESVETWRRIQMTSLTAVVTTTTTASSDSDSDEQSAIEQCVVATTAR</sequence>
<evidence type="ECO:0000313" key="3">
    <source>
        <dbReference type="Proteomes" id="UP000827892"/>
    </source>
</evidence>
<evidence type="ECO:0000313" key="2">
    <source>
        <dbReference type="EMBL" id="ULT97591.1"/>
    </source>
</evidence>
<evidence type="ECO:0000256" key="1">
    <source>
        <dbReference type="SAM" id="MobiDB-lite"/>
    </source>
</evidence>
<reference evidence="2 3" key="1">
    <citation type="submission" date="2022-05" db="EMBL/GenBank/DDBJ databases">
        <title>Chromosome-level reference genomes for two strains of Caenorhabditis briggsae: an improved platform for comparative genomics.</title>
        <authorList>
            <person name="Stevens L."/>
            <person name="Andersen E.C."/>
        </authorList>
    </citation>
    <scope>NUCLEOTIDE SEQUENCE [LARGE SCALE GENOMIC DNA]</scope>
    <source>
        <strain evidence="2">QX1410_ONT</strain>
        <tissue evidence="2">Whole-organism</tissue>
    </source>
</reference>